<comment type="caution">
    <text evidence="3">The sequence shown here is derived from an EMBL/GenBank/DDBJ whole genome shotgun (WGS) entry which is preliminary data.</text>
</comment>
<sequence>MDVDRYRWMVTHDTRDTKQQATHIHHKDQSMVCCTHNTLLEHRHRCPTGRGGRTRRRRRRRRHLSTIIIIVPHQYHLLAARATPLLSMPHTLSDKRTTHTQRRYTSFRSPPVRPWP</sequence>
<reference evidence="3" key="1">
    <citation type="submission" date="2020-05" db="EMBL/GenBank/DDBJ databases">
        <title>WGS assembly of Panicum virgatum.</title>
        <authorList>
            <person name="Lovell J.T."/>
            <person name="Jenkins J."/>
            <person name="Shu S."/>
            <person name="Juenger T.E."/>
            <person name="Schmutz J."/>
        </authorList>
    </citation>
    <scope>NUCLEOTIDE SEQUENCE</scope>
    <source>
        <strain evidence="3">AP13</strain>
    </source>
</reference>
<keyword evidence="2" id="KW-0812">Transmembrane</keyword>
<name>A0A8T0RQ78_PANVG</name>
<evidence type="ECO:0000313" key="4">
    <source>
        <dbReference type="Proteomes" id="UP000823388"/>
    </source>
</evidence>
<feature type="transmembrane region" description="Helical" evidence="2">
    <location>
        <begin position="63"/>
        <end position="82"/>
    </location>
</feature>
<evidence type="ECO:0000256" key="2">
    <source>
        <dbReference type="SAM" id="Phobius"/>
    </source>
</evidence>
<feature type="region of interest" description="Disordered" evidence="1">
    <location>
        <begin position="89"/>
        <end position="116"/>
    </location>
</feature>
<evidence type="ECO:0000256" key="1">
    <source>
        <dbReference type="SAM" id="MobiDB-lite"/>
    </source>
</evidence>
<protein>
    <submittedName>
        <fullName evidence="3">Uncharacterized protein</fullName>
    </submittedName>
</protein>
<dbReference type="Proteomes" id="UP000823388">
    <property type="component" value="Chromosome 5N"/>
</dbReference>
<proteinExistence type="predicted"/>
<keyword evidence="2" id="KW-1133">Transmembrane helix</keyword>
<accession>A0A8T0RQ78</accession>
<evidence type="ECO:0000313" key="3">
    <source>
        <dbReference type="EMBL" id="KAG2586998.1"/>
    </source>
</evidence>
<keyword evidence="2" id="KW-0472">Membrane</keyword>
<dbReference type="AlphaFoldDB" id="A0A8T0RQ78"/>
<dbReference type="EMBL" id="CM029046">
    <property type="protein sequence ID" value="KAG2586998.1"/>
    <property type="molecule type" value="Genomic_DNA"/>
</dbReference>
<keyword evidence="4" id="KW-1185">Reference proteome</keyword>
<gene>
    <name evidence="3" type="ORF">PVAP13_5NG089643</name>
</gene>
<organism evidence="3 4">
    <name type="scientific">Panicum virgatum</name>
    <name type="common">Blackwell switchgrass</name>
    <dbReference type="NCBI Taxonomy" id="38727"/>
    <lineage>
        <taxon>Eukaryota</taxon>
        <taxon>Viridiplantae</taxon>
        <taxon>Streptophyta</taxon>
        <taxon>Embryophyta</taxon>
        <taxon>Tracheophyta</taxon>
        <taxon>Spermatophyta</taxon>
        <taxon>Magnoliopsida</taxon>
        <taxon>Liliopsida</taxon>
        <taxon>Poales</taxon>
        <taxon>Poaceae</taxon>
        <taxon>PACMAD clade</taxon>
        <taxon>Panicoideae</taxon>
        <taxon>Panicodae</taxon>
        <taxon>Paniceae</taxon>
        <taxon>Panicinae</taxon>
        <taxon>Panicum</taxon>
        <taxon>Panicum sect. Hiantes</taxon>
    </lineage>
</organism>